<reference evidence="5" key="1">
    <citation type="journal article" date="2019" name="Int. J. Syst. Evol. Microbiol.">
        <title>The Global Catalogue of Microorganisms (GCM) 10K type strain sequencing project: providing services to taxonomists for standard genome sequencing and annotation.</title>
        <authorList>
            <consortium name="The Broad Institute Genomics Platform"/>
            <consortium name="The Broad Institute Genome Sequencing Center for Infectious Disease"/>
            <person name="Wu L."/>
            <person name="Ma J."/>
        </authorList>
    </citation>
    <scope>NUCLEOTIDE SEQUENCE [LARGE SCALE GENOMIC DNA]</scope>
    <source>
        <strain evidence="5">JCM 18326</strain>
    </source>
</reference>
<gene>
    <name evidence="4" type="ORF">GCM10023331_28740</name>
</gene>
<feature type="domain" description="Dipeptidylpeptidase IV N-terminal" evidence="3">
    <location>
        <begin position="109"/>
        <end position="167"/>
    </location>
</feature>
<protein>
    <submittedName>
        <fullName evidence="4">Prolyl oligopeptidase family serine peptidase</fullName>
    </submittedName>
</protein>
<dbReference type="RefSeq" id="WP_345372973.1">
    <property type="nucleotide sequence ID" value="NZ_BAABJX010000044.1"/>
</dbReference>
<evidence type="ECO:0000259" key="2">
    <source>
        <dbReference type="Pfam" id="PF00326"/>
    </source>
</evidence>
<evidence type="ECO:0000313" key="4">
    <source>
        <dbReference type="EMBL" id="GAA4842019.1"/>
    </source>
</evidence>
<keyword evidence="1" id="KW-0732">Signal</keyword>
<accession>A0ABP9DGC0</accession>
<feature type="domain" description="Peptidase S9 prolyl oligopeptidase catalytic" evidence="2">
    <location>
        <begin position="593"/>
        <end position="787"/>
    </location>
</feature>
<dbReference type="Gene3D" id="2.140.10.30">
    <property type="entry name" value="Dipeptidylpeptidase IV, N-terminal domain"/>
    <property type="match status" value="2"/>
</dbReference>
<feature type="domain" description="Dipeptidylpeptidase IV N-terminal" evidence="3">
    <location>
        <begin position="234"/>
        <end position="497"/>
    </location>
</feature>
<proteinExistence type="predicted"/>
<organism evidence="4 5">
    <name type="scientific">Algivirga pacifica</name>
    <dbReference type="NCBI Taxonomy" id="1162670"/>
    <lineage>
        <taxon>Bacteria</taxon>
        <taxon>Pseudomonadati</taxon>
        <taxon>Bacteroidota</taxon>
        <taxon>Cytophagia</taxon>
        <taxon>Cytophagales</taxon>
        <taxon>Flammeovirgaceae</taxon>
        <taxon>Algivirga</taxon>
    </lineage>
</organism>
<feature type="chain" id="PRO_5046179118" evidence="1">
    <location>
        <begin position="24"/>
        <end position="788"/>
    </location>
</feature>
<dbReference type="Pfam" id="PF00326">
    <property type="entry name" value="Peptidase_S9"/>
    <property type="match status" value="1"/>
</dbReference>
<evidence type="ECO:0000256" key="1">
    <source>
        <dbReference type="SAM" id="SignalP"/>
    </source>
</evidence>
<dbReference type="InterPro" id="IPR029058">
    <property type="entry name" value="AB_hydrolase_fold"/>
</dbReference>
<comment type="caution">
    <text evidence="4">The sequence shown here is derived from an EMBL/GenBank/DDBJ whole genome shotgun (WGS) entry which is preliminary data.</text>
</comment>
<dbReference type="PANTHER" id="PTHR11731:SF193">
    <property type="entry name" value="DIPEPTIDYL PEPTIDASE 9"/>
    <property type="match status" value="1"/>
</dbReference>
<dbReference type="EMBL" id="BAABJX010000044">
    <property type="protein sequence ID" value="GAA4842019.1"/>
    <property type="molecule type" value="Genomic_DNA"/>
</dbReference>
<feature type="signal peptide" evidence="1">
    <location>
        <begin position="1"/>
        <end position="23"/>
    </location>
</feature>
<keyword evidence="5" id="KW-1185">Reference proteome</keyword>
<dbReference type="Gene3D" id="3.40.50.1820">
    <property type="entry name" value="alpha/beta hydrolase"/>
    <property type="match status" value="1"/>
</dbReference>
<name>A0ABP9DGC0_9BACT</name>
<dbReference type="InterPro" id="IPR002469">
    <property type="entry name" value="Peptidase_S9B_N"/>
</dbReference>
<sequence length="788" mass="91430">MNKLHLRLLLAVHLLFSVNYLWAQSPLTIDQIMEGEDFIGHQPHRFQWSEDSKTLYFYWNPEQKSYEELYKVAAGKNTAEKVGVEEQKSLPAARGDYNQRYTQKVYAKQGDIYLYDIRKGKETQITNTVERERNPKFLLNENHIVFQKGNNLFIWKQEDGSIQQVTNFKKGSKAGDPSQTKQQEWLEEDQLAHFEILKQRKADKESREAYQEQFEVKRPLEIYLEGKSLYNTTLSPDGKFVTYTLRKYAKAKSTELIDYVTESGYATLQTARPKVGSKQDTFETAVYDIEKDTTYTVDTKQIEGIFEKPTFLKEYVKEGEKFEEKYEKPREVIIHPAVYSADGKYAAVDIRAMDNKDRWIMLLDLPTGKLSLIDRQHDDAWIGGPNISGWNLWVGEIGWIGNKLWYHSEETGFSHLYTYDVVSKNKKALTAGEFEIINTQVSRDQKYFYLTSNKESSAEHHFYKLPVAGGTMQKITQMEGGNEVTLSPDEKQLAIRHAFSNQPWELYLKSNKTTAKATRITKSTTEAFDSYQWRAPEVITFDAQDGAKVHARLYKPANPKPNGKAVIFVHGAGYLQNVHKWWSVYYREYMFHNFLADQGYTVLDIDYRGSEGYGRDWRTGIYRHMGGKDLSDQVDGAKYLVEAHNIDPNRIGIYGGSYGGFMTLMAMFTEPDVFRSGAALRSVTDWAHYNHPYTSNILNTPEEDPKAYRRSSPLYFADGLKKDLVILHGMMDDNVQFQDVVRLSQRLIELRKENWEMAVFPMEPHGFKEATSWADEYKRIFKLFEKTL</sequence>
<dbReference type="Pfam" id="PF00930">
    <property type="entry name" value="DPPIV_N"/>
    <property type="match status" value="2"/>
</dbReference>
<evidence type="ECO:0000259" key="3">
    <source>
        <dbReference type="Pfam" id="PF00930"/>
    </source>
</evidence>
<dbReference type="InterPro" id="IPR001375">
    <property type="entry name" value="Peptidase_S9_cat"/>
</dbReference>
<dbReference type="InterPro" id="IPR050278">
    <property type="entry name" value="Serine_Prot_S9B/DPPIV"/>
</dbReference>
<dbReference type="SUPFAM" id="SSF82171">
    <property type="entry name" value="DPP6 N-terminal domain-like"/>
    <property type="match status" value="1"/>
</dbReference>
<evidence type="ECO:0000313" key="5">
    <source>
        <dbReference type="Proteomes" id="UP001500298"/>
    </source>
</evidence>
<dbReference type="PANTHER" id="PTHR11731">
    <property type="entry name" value="PROTEASE FAMILY S9B,C DIPEPTIDYL-PEPTIDASE IV-RELATED"/>
    <property type="match status" value="1"/>
</dbReference>
<dbReference type="SUPFAM" id="SSF53474">
    <property type="entry name" value="alpha/beta-Hydrolases"/>
    <property type="match status" value="1"/>
</dbReference>
<dbReference type="Proteomes" id="UP001500298">
    <property type="component" value="Unassembled WGS sequence"/>
</dbReference>